<gene>
    <name evidence="2" type="ORF">VTL71DRAFT_2138</name>
</gene>
<sequence>MFSLFPNLPSELRVKIWQQACSPRTVTLTYNTTLSSFKSTTTPPPLLSVNHESRHEALRIYTLSFGSTSKPGTTYFNPHLDTLYLPRCQEMGYDETLRDFRQLVHDPTNLLDQLKSVAIDHINVDVKCPWESYNTAIFLRSFKHLDEIKLILNADGTGVGDLEYDRDSSHESNKVALHQNIILDELSIAPERLLTIWYYFRQSFMMEEQVLEDVCRDTDREYEPFELPTIRILAKVSGAQTKAAKGVDRERRTGQHMHMQAALDMMRS</sequence>
<name>A0ABR4C804_9HELO</name>
<evidence type="ECO:0000259" key="1">
    <source>
        <dbReference type="Pfam" id="PF20150"/>
    </source>
</evidence>
<dbReference type="EMBL" id="JAZHXI010000011">
    <property type="protein sequence ID" value="KAL2066067.1"/>
    <property type="molecule type" value="Genomic_DNA"/>
</dbReference>
<dbReference type="Pfam" id="PF20150">
    <property type="entry name" value="2EXR"/>
    <property type="match status" value="1"/>
</dbReference>
<feature type="domain" description="2EXR" evidence="1">
    <location>
        <begin position="2"/>
        <end position="83"/>
    </location>
</feature>
<dbReference type="PANTHER" id="PTHR35910">
    <property type="entry name" value="2EXR DOMAIN-CONTAINING PROTEIN"/>
    <property type="match status" value="1"/>
</dbReference>
<organism evidence="2 3">
    <name type="scientific">Oculimacula yallundae</name>
    <dbReference type="NCBI Taxonomy" id="86028"/>
    <lineage>
        <taxon>Eukaryota</taxon>
        <taxon>Fungi</taxon>
        <taxon>Dikarya</taxon>
        <taxon>Ascomycota</taxon>
        <taxon>Pezizomycotina</taxon>
        <taxon>Leotiomycetes</taxon>
        <taxon>Helotiales</taxon>
        <taxon>Ploettnerulaceae</taxon>
        <taxon>Oculimacula</taxon>
    </lineage>
</organism>
<comment type="caution">
    <text evidence="2">The sequence shown here is derived from an EMBL/GenBank/DDBJ whole genome shotgun (WGS) entry which is preliminary data.</text>
</comment>
<dbReference type="InterPro" id="IPR045518">
    <property type="entry name" value="2EXR"/>
</dbReference>
<dbReference type="Proteomes" id="UP001595075">
    <property type="component" value="Unassembled WGS sequence"/>
</dbReference>
<keyword evidence="3" id="KW-1185">Reference proteome</keyword>
<proteinExistence type="predicted"/>
<dbReference type="PANTHER" id="PTHR35910:SF6">
    <property type="entry name" value="2EXR DOMAIN-CONTAINING PROTEIN"/>
    <property type="match status" value="1"/>
</dbReference>
<evidence type="ECO:0000313" key="3">
    <source>
        <dbReference type="Proteomes" id="UP001595075"/>
    </source>
</evidence>
<evidence type="ECO:0000313" key="2">
    <source>
        <dbReference type="EMBL" id="KAL2066067.1"/>
    </source>
</evidence>
<accession>A0ABR4C804</accession>
<reference evidence="2 3" key="1">
    <citation type="journal article" date="2024" name="Commun. Biol.">
        <title>Comparative genomic analysis of thermophilic fungi reveals convergent evolutionary adaptations and gene losses.</title>
        <authorList>
            <person name="Steindorff A.S."/>
            <person name="Aguilar-Pontes M.V."/>
            <person name="Robinson A.J."/>
            <person name="Andreopoulos B."/>
            <person name="LaButti K."/>
            <person name="Kuo A."/>
            <person name="Mondo S."/>
            <person name="Riley R."/>
            <person name="Otillar R."/>
            <person name="Haridas S."/>
            <person name="Lipzen A."/>
            <person name="Grimwood J."/>
            <person name="Schmutz J."/>
            <person name="Clum A."/>
            <person name="Reid I.D."/>
            <person name="Moisan M.C."/>
            <person name="Butler G."/>
            <person name="Nguyen T.T.M."/>
            <person name="Dewar K."/>
            <person name="Conant G."/>
            <person name="Drula E."/>
            <person name="Henrissat B."/>
            <person name="Hansel C."/>
            <person name="Singer S."/>
            <person name="Hutchinson M.I."/>
            <person name="de Vries R.P."/>
            <person name="Natvig D.O."/>
            <person name="Powell A.J."/>
            <person name="Tsang A."/>
            <person name="Grigoriev I.V."/>
        </authorList>
    </citation>
    <scope>NUCLEOTIDE SEQUENCE [LARGE SCALE GENOMIC DNA]</scope>
    <source>
        <strain evidence="2 3">CBS 494.80</strain>
    </source>
</reference>
<protein>
    <recommendedName>
        <fullName evidence="1">2EXR domain-containing protein</fullName>
    </recommendedName>
</protein>